<keyword evidence="6" id="KW-1185">Reference proteome</keyword>
<sequence>MTVPPDPYPYLEQLISRLTGRGAQFEIVMADVLGTEMPVMRNRDRAVADLLSQSLAWGDREYLVTADRRITFAEHARESYALATALRERYGVSPGDRVAILSANRPEWVTAFWATQALGAITVGLNAWWVQPELEFGIGHSRPRVVFVDGPRLDAVADLDRTGTIVLTVEEDLPRLIAEFDGAQPPPPRIDEDDPAVLLYTSGTSGYPKGALHSQRNLLAVVDYHRYSDAIAAAWTGEVYDRTTPSEARHLLTSPLFHITSLHNTIVPRLATGSTVVMNQGWFDVRRVLELIEGEQVTHWNAVPSMAARMLEVEDIDRFDLTSLTRFTMSSEPSTPEFKARLREKLPFGQHTVVDSYAITECSTSIAVASALELERYPGTVGQPIITVSLEIRDPEGGWLPDEHAGEVCVRSPFVMLGYWDDEEATAKTIAPDRWLRTGDYGVVENGRLRLLGRRADLIQQNGENIYPSEVERTLSEHPAVRECLVTGVPHPDWGQEVLAVVVVVADSTVTKEDLTRFVAERLAYFKVPTQWRLTRDLLPRNATGKIVRRGWDGTGDSDD</sequence>
<dbReference type="RefSeq" id="WP_330151707.1">
    <property type="nucleotide sequence ID" value="NZ_JAUZMZ010000038.1"/>
</dbReference>
<dbReference type="Gene3D" id="3.40.50.12780">
    <property type="entry name" value="N-terminal domain of ligase-like"/>
    <property type="match status" value="1"/>
</dbReference>
<feature type="domain" description="AMP-binding enzyme C-terminal" evidence="4">
    <location>
        <begin position="470"/>
        <end position="546"/>
    </location>
</feature>
<dbReference type="Pfam" id="PF13193">
    <property type="entry name" value="AMP-binding_C"/>
    <property type="match status" value="1"/>
</dbReference>
<dbReference type="EMBL" id="JAUZMZ010000038">
    <property type="protein sequence ID" value="MEE2032284.1"/>
    <property type="molecule type" value="Genomic_DNA"/>
</dbReference>
<feature type="domain" description="AMP-dependent synthetase/ligase" evidence="3">
    <location>
        <begin position="57"/>
        <end position="420"/>
    </location>
</feature>
<evidence type="ECO:0000256" key="1">
    <source>
        <dbReference type="ARBA" id="ARBA00006432"/>
    </source>
</evidence>
<dbReference type="PANTHER" id="PTHR43201">
    <property type="entry name" value="ACYL-COA SYNTHETASE"/>
    <property type="match status" value="1"/>
</dbReference>
<evidence type="ECO:0000259" key="4">
    <source>
        <dbReference type="Pfam" id="PF13193"/>
    </source>
</evidence>
<dbReference type="Proteomes" id="UP001331936">
    <property type="component" value="Unassembled WGS sequence"/>
</dbReference>
<reference evidence="5 6" key="1">
    <citation type="submission" date="2023-08" db="EMBL/GenBank/DDBJ databases">
        <authorList>
            <person name="Girao M."/>
            <person name="Carvalho M.F."/>
        </authorList>
    </citation>
    <scope>NUCLEOTIDE SEQUENCE [LARGE SCALE GENOMIC DNA]</scope>
    <source>
        <strain evidence="5 6">CC-R104</strain>
    </source>
</reference>
<dbReference type="SUPFAM" id="SSF56801">
    <property type="entry name" value="Acetyl-CoA synthetase-like"/>
    <property type="match status" value="1"/>
</dbReference>
<dbReference type="Gene3D" id="3.30.300.30">
    <property type="match status" value="1"/>
</dbReference>
<name>A0ABU7JQH4_9NOCA</name>
<protein>
    <submittedName>
        <fullName evidence="5">Class I adenylate-forming enzyme family protein</fullName>
    </submittedName>
</protein>
<evidence type="ECO:0000313" key="5">
    <source>
        <dbReference type="EMBL" id="MEE2032284.1"/>
    </source>
</evidence>
<dbReference type="InterPro" id="IPR042099">
    <property type="entry name" value="ANL_N_sf"/>
</dbReference>
<dbReference type="Pfam" id="PF00501">
    <property type="entry name" value="AMP-binding"/>
    <property type="match status" value="1"/>
</dbReference>
<dbReference type="InterPro" id="IPR045851">
    <property type="entry name" value="AMP-bd_C_sf"/>
</dbReference>
<organism evidence="5 6">
    <name type="scientific">Rhodococcus chondri</name>
    <dbReference type="NCBI Taxonomy" id="3065941"/>
    <lineage>
        <taxon>Bacteria</taxon>
        <taxon>Bacillati</taxon>
        <taxon>Actinomycetota</taxon>
        <taxon>Actinomycetes</taxon>
        <taxon>Mycobacteriales</taxon>
        <taxon>Nocardiaceae</taxon>
        <taxon>Rhodococcus</taxon>
    </lineage>
</organism>
<dbReference type="PROSITE" id="PS00455">
    <property type="entry name" value="AMP_BINDING"/>
    <property type="match status" value="1"/>
</dbReference>
<evidence type="ECO:0000259" key="3">
    <source>
        <dbReference type="Pfam" id="PF00501"/>
    </source>
</evidence>
<comment type="caution">
    <text evidence="5">The sequence shown here is derived from an EMBL/GenBank/DDBJ whole genome shotgun (WGS) entry which is preliminary data.</text>
</comment>
<dbReference type="InterPro" id="IPR000873">
    <property type="entry name" value="AMP-dep_synth/lig_dom"/>
</dbReference>
<evidence type="ECO:0000256" key="2">
    <source>
        <dbReference type="ARBA" id="ARBA00022598"/>
    </source>
</evidence>
<keyword evidence="2" id="KW-0436">Ligase</keyword>
<gene>
    <name evidence="5" type="ORF">Q8814_09225</name>
</gene>
<dbReference type="InterPro" id="IPR020845">
    <property type="entry name" value="AMP-binding_CS"/>
</dbReference>
<proteinExistence type="inferred from homology"/>
<dbReference type="InterPro" id="IPR025110">
    <property type="entry name" value="AMP-bd_C"/>
</dbReference>
<dbReference type="PANTHER" id="PTHR43201:SF5">
    <property type="entry name" value="MEDIUM-CHAIN ACYL-COA LIGASE ACSF2, MITOCHONDRIAL"/>
    <property type="match status" value="1"/>
</dbReference>
<accession>A0ABU7JQH4</accession>
<comment type="similarity">
    <text evidence="1">Belongs to the ATP-dependent AMP-binding enzyme family.</text>
</comment>
<evidence type="ECO:0000313" key="6">
    <source>
        <dbReference type="Proteomes" id="UP001331936"/>
    </source>
</evidence>